<keyword evidence="3" id="KW-0235">DNA replication</keyword>
<dbReference type="AlphaFoldDB" id="A0A3D8M8I7"/>
<keyword evidence="9" id="KW-1185">Reference proteome</keyword>
<gene>
    <name evidence="8" type="ORF">DXV75_08950</name>
</gene>
<proteinExistence type="inferred from homology"/>
<protein>
    <recommendedName>
        <fullName evidence="7">Replication gene A protein-like domain-containing protein</fullName>
    </recommendedName>
</protein>
<dbReference type="Proteomes" id="UP000256561">
    <property type="component" value="Unassembled WGS sequence"/>
</dbReference>
<dbReference type="InterPro" id="IPR008766">
    <property type="entry name" value="Replication_gene_A-like"/>
</dbReference>
<evidence type="ECO:0000256" key="1">
    <source>
        <dbReference type="ARBA" id="ARBA00003293"/>
    </source>
</evidence>
<accession>A0A3D8M8I7</accession>
<evidence type="ECO:0000313" key="9">
    <source>
        <dbReference type="Proteomes" id="UP000256561"/>
    </source>
</evidence>
<evidence type="ECO:0000313" key="8">
    <source>
        <dbReference type="EMBL" id="RDV26211.1"/>
    </source>
</evidence>
<reference evidence="9" key="1">
    <citation type="submission" date="2018-08" db="EMBL/GenBank/DDBJ databases">
        <authorList>
            <person name="Zhang J."/>
            <person name="Du Z.-J."/>
        </authorList>
    </citation>
    <scope>NUCLEOTIDE SEQUENCE [LARGE SCALE GENOMIC DNA]</scope>
    <source>
        <strain evidence="9">KCTC 52655</strain>
    </source>
</reference>
<dbReference type="GO" id="GO:0006260">
    <property type="term" value="P:DNA replication"/>
    <property type="evidence" value="ECO:0007669"/>
    <property type="project" value="UniProtKB-KW"/>
</dbReference>
<sequence length="129" mass="15234">MRDTAHMAKEQALSFCKSKFSRYGFVLPDDHSIAEALTQLRSEKFWFKRLKQLAAQQMEEVRRQLDLVHQEKSTYCSSERLSQHQWEKEQSLSYMENKWFCSADGEYISMLDAYNSNVSNPRVRSVVVK</sequence>
<dbReference type="GO" id="GO:0004519">
    <property type="term" value="F:endonuclease activity"/>
    <property type="evidence" value="ECO:0007669"/>
    <property type="project" value="UniProtKB-KW"/>
</dbReference>
<comment type="similarity">
    <text evidence="2">Belongs to the phage GPA family.</text>
</comment>
<dbReference type="EMBL" id="QRHA01000005">
    <property type="protein sequence ID" value="RDV26211.1"/>
    <property type="molecule type" value="Genomic_DNA"/>
</dbReference>
<evidence type="ECO:0000256" key="6">
    <source>
        <dbReference type="ARBA" id="ARBA00022801"/>
    </source>
</evidence>
<evidence type="ECO:0000256" key="3">
    <source>
        <dbReference type="ARBA" id="ARBA00022705"/>
    </source>
</evidence>
<evidence type="ECO:0000256" key="2">
    <source>
        <dbReference type="ARBA" id="ARBA00009260"/>
    </source>
</evidence>
<dbReference type="Pfam" id="PF05840">
    <property type="entry name" value="Phage_GPA"/>
    <property type="match status" value="1"/>
</dbReference>
<evidence type="ECO:0000256" key="4">
    <source>
        <dbReference type="ARBA" id="ARBA00022722"/>
    </source>
</evidence>
<dbReference type="GO" id="GO:0016787">
    <property type="term" value="F:hydrolase activity"/>
    <property type="evidence" value="ECO:0007669"/>
    <property type="project" value="UniProtKB-KW"/>
</dbReference>
<feature type="domain" description="Replication gene A protein-like" evidence="7">
    <location>
        <begin position="29"/>
        <end position="125"/>
    </location>
</feature>
<name>A0A3D8M8I7_9ALTE</name>
<comment type="function">
    <text evidence="1">Possible endonuclease which induces a single-strand cut and initiates DNA replication.</text>
</comment>
<keyword evidence="5" id="KW-0255">Endonuclease</keyword>
<comment type="caution">
    <text evidence="8">The sequence shown here is derived from an EMBL/GenBank/DDBJ whole genome shotgun (WGS) entry which is preliminary data.</text>
</comment>
<keyword evidence="4" id="KW-0540">Nuclease</keyword>
<evidence type="ECO:0000259" key="7">
    <source>
        <dbReference type="Pfam" id="PF05840"/>
    </source>
</evidence>
<keyword evidence="6" id="KW-0378">Hydrolase</keyword>
<evidence type="ECO:0000256" key="5">
    <source>
        <dbReference type="ARBA" id="ARBA00022759"/>
    </source>
</evidence>
<organism evidence="8 9">
    <name type="scientific">Alteromonas aestuariivivens</name>
    <dbReference type="NCBI Taxonomy" id="1938339"/>
    <lineage>
        <taxon>Bacteria</taxon>
        <taxon>Pseudomonadati</taxon>
        <taxon>Pseudomonadota</taxon>
        <taxon>Gammaproteobacteria</taxon>
        <taxon>Alteromonadales</taxon>
        <taxon>Alteromonadaceae</taxon>
        <taxon>Alteromonas/Salinimonas group</taxon>
        <taxon>Alteromonas</taxon>
    </lineage>
</organism>